<feature type="domain" description="DEK-C" evidence="10">
    <location>
        <begin position="1095"/>
        <end position="1150"/>
    </location>
</feature>
<feature type="region of interest" description="Disordered" evidence="8">
    <location>
        <begin position="407"/>
        <end position="749"/>
    </location>
</feature>
<dbReference type="GO" id="GO:0006325">
    <property type="term" value="P:chromatin organization"/>
    <property type="evidence" value="ECO:0007669"/>
    <property type="project" value="UniProtKB-KW"/>
</dbReference>
<feature type="region of interest" description="Disordered" evidence="8">
    <location>
        <begin position="1152"/>
        <end position="1177"/>
    </location>
</feature>
<feature type="compositionally biased region" description="Basic residues" evidence="8">
    <location>
        <begin position="991"/>
        <end position="1002"/>
    </location>
</feature>
<feature type="compositionally biased region" description="Acidic residues" evidence="8">
    <location>
        <begin position="450"/>
        <end position="467"/>
    </location>
</feature>
<feature type="compositionally biased region" description="Basic and acidic residues" evidence="8">
    <location>
        <begin position="693"/>
        <end position="703"/>
    </location>
</feature>
<evidence type="ECO:0000256" key="6">
    <source>
        <dbReference type="ARBA" id="ARBA00023163"/>
    </source>
</evidence>
<feature type="compositionally biased region" description="Basic and acidic residues" evidence="8">
    <location>
        <begin position="648"/>
        <end position="679"/>
    </location>
</feature>
<dbReference type="GO" id="GO:0003677">
    <property type="term" value="F:DNA binding"/>
    <property type="evidence" value="ECO:0007669"/>
    <property type="project" value="UniProtKB-KW"/>
</dbReference>
<feature type="transmembrane region" description="Helical" evidence="9">
    <location>
        <begin position="241"/>
        <end position="264"/>
    </location>
</feature>
<dbReference type="InterPro" id="IPR044198">
    <property type="entry name" value="DEK"/>
</dbReference>
<dbReference type="FunFam" id="1.10.10.60:FF:000220">
    <property type="entry name" value="DEK domain-containing chromatin associated protein"/>
    <property type="match status" value="1"/>
</dbReference>
<gene>
    <name evidence="11" type="ORF">SSX86_006846</name>
</gene>
<dbReference type="Gene3D" id="1.10.10.60">
    <property type="entry name" value="Homeodomain-like"/>
    <property type="match status" value="1"/>
</dbReference>
<evidence type="ECO:0000259" key="10">
    <source>
        <dbReference type="PROSITE" id="PS51998"/>
    </source>
</evidence>
<evidence type="ECO:0000256" key="5">
    <source>
        <dbReference type="ARBA" id="ARBA00023125"/>
    </source>
</evidence>
<dbReference type="SUPFAM" id="SSF47473">
    <property type="entry name" value="EF-hand"/>
    <property type="match status" value="1"/>
</dbReference>
<feature type="compositionally biased region" description="Acidic residues" evidence="8">
    <location>
        <begin position="1155"/>
        <end position="1164"/>
    </location>
</feature>
<evidence type="ECO:0000256" key="8">
    <source>
        <dbReference type="SAM" id="MobiDB-lite"/>
    </source>
</evidence>
<feature type="compositionally biased region" description="Basic and acidic residues" evidence="8">
    <location>
        <begin position="710"/>
        <end position="736"/>
    </location>
</feature>
<keyword evidence="9" id="KW-0812">Transmembrane</keyword>
<dbReference type="GO" id="GO:0042393">
    <property type="term" value="F:histone binding"/>
    <property type="evidence" value="ECO:0007669"/>
    <property type="project" value="TreeGrafter"/>
</dbReference>
<feature type="region of interest" description="Disordered" evidence="8">
    <location>
        <begin position="1"/>
        <end position="21"/>
    </location>
</feature>
<feature type="compositionally biased region" description="Basic and acidic residues" evidence="8">
    <location>
        <begin position="930"/>
        <end position="941"/>
    </location>
</feature>
<dbReference type="PANTHER" id="PTHR13468">
    <property type="entry name" value="DEK PROTEIN"/>
    <property type="match status" value="1"/>
</dbReference>
<feature type="compositionally biased region" description="Acidic residues" evidence="8">
    <location>
        <begin position="424"/>
        <end position="438"/>
    </location>
</feature>
<evidence type="ECO:0000256" key="4">
    <source>
        <dbReference type="ARBA" id="ARBA00023015"/>
    </source>
</evidence>
<reference evidence="11 12" key="1">
    <citation type="submission" date="2024-04" db="EMBL/GenBank/DDBJ databases">
        <title>The reference genome of an endangered Asteraceae, Deinandra increscens subsp. villosa, native to the Central Coast of California.</title>
        <authorList>
            <person name="Guilliams M."/>
            <person name="Hasenstab-Lehman K."/>
            <person name="Meyer R."/>
            <person name="Mcevoy S."/>
        </authorList>
    </citation>
    <scope>NUCLEOTIDE SEQUENCE [LARGE SCALE GENOMIC DNA]</scope>
    <source>
        <tissue evidence="11">Leaf</tissue>
    </source>
</reference>
<sequence>MKTNGNKQASPKHPHVTDQAASIKRKRFRRIKSAPIADSYTYNNNQTNTIKPHPESIFDYFYPNYWKVAVIVFAYLATGTLCFHLTRHQISGTKTTSVLDALYFTIVTMTSVGYGDLVPNSTLTILLACLFVVSGMLVVGLVLSKAAEILVEKQERLLVRALHLHETISEAEILKKIKTKKVRNKCIILVMLLLVLMAAGTGLLLWVEDLDFVHAFYCVIGTLTGLGYIDKCFSTRGGRVFALFWILAGTVYVAQLLFTFALLYTERKQRSLVKWVLKRKTTVSDIEAADYDGDGIVMAAEFILYKLKEMGKINQDDITPIMDEFETLDFDKTGTLSAADLLFSQSSLTASDVTASRLSVPYFKSEPFPTQSFSLTSQNRKTNLFNSTQSPNFFMGDEDATTEVAETVANGTVSPDKVAKDVSEEKEEGVEEVEEDAKIDENDKTKEVEVGEVDAEIGKDAEEEEEGKDIKEGKEEKGNEEPDTEAIKVDDKKVPDEEAQKGNKESKTEAMEVDDKKALDEESENKNTEAVGSKEVEENQQEETQKGHEEPNTKAMEVDDKKALDEESENKNTEAVGSKEVEENQQEETQKGHEEPNTKAMEVDDKKAPDEGSENKNTEAVGSKEEEEIQQEETPKGNGEPNTEAMEVDNKKDLDEDSENKNTEAVDSKEENGNQKEENKEEENQEEENQEGNQEKIPEEKATKKGAKKKGGEEKSNSKTKASGEKKVKEKKEKEPATPAAPTIERPVRERKSVERLVAVIEKDTTKEFHIAKGRGKALKDIPNVAFKLSKRKLNDDTLKLLHTILFGRRGKAFQVKSNILRFSGFVWPENEEKQKLKVKEKLDKPNKEKLLEFCDIFDMTISRANSRKEDIVVKLMDFMLAPHATTSELLTEKEQSTQGKKRKRESKKSSSAPESTPPKSSSKKQKSKSTPEEDKKKKADETEDSEEESDDEGKENEEDEIVNDVPEKEEDTASEEHVSEPESEEEDSSKKRKRGSNKSKSSKKESSVKPKEKKVVTTPKKTSSAQKKTSIVSSTSGSKAKVQNDSGSKNSSRKNKKKDAVEEKQVTPKKTAPKEKAGKKVPVEKEKPKSEKRKISDEDLRTAICEILKEVDFNTATFTDILKQLAKRFNTDLTSRKASIKLMIQDELTRLADEADEDEDEPETTPKQASAQGVKA</sequence>
<evidence type="ECO:0000256" key="3">
    <source>
        <dbReference type="ARBA" id="ARBA00022853"/>
    </source>
</evidence>
<keyword evidence="3" id="KW-0156">Chromatin regulator</keyword>
<name>A0AAP0H619_9ASTR</name>
<proteinExistence type="predicted"/>
<evidence type="ECO:0000256" key="1">
    <source>
        <dbReference type="ARBA" id="ARBA00004604"/>
    </source>
</evidence>
<dbReference type="InterPro" id="IPR011992">
    <property type="entry name" value="EF-hand-dom_pair"/>
</dbReference>
<dbReference type="PROSITE" id="PS51998">
    <property type="entry name" value="DEK_C"/>
    <property type="match status" value="1"/>
</dbReference>
<dbReference type="InterPro" id="IPR018247">
    <property type="entry name" value="EF_Hand_1_Ca_BS"/>
</dbReference>
<feature type="compositionally biased region" description="Acidic residues" evidence="8">
    <location>
        <begin position="942"/>
        <end position="974"/>
    </location>
</feature>
<dbReference type="Proteomes" id="UP001408789">
    <property type="component" value="Unassembled WGS sequence"/>
</dbReference>
<feature type="region of interest" description="Disordered" evidence="8">
    <location>
        <begin position="888"/>
        <end position="1099"/>
    </location>
</feature>
<protein>
    <recommendedName>
        <fullName evidence="10">DEK-C domain-containing protein</fullName>
    </recommendedName>
</protein>
<feature type="compositionally biased region" description="Polar residues" evidence="8">
    <location>
        <begin position="1168"/>
        <end position="1177"/>
    </location>
</feature>
<evidence type="ECO:0000256" key="2">
    <source>
        <dbReference type="ARBA" id="ARBA00022837"/>
    </source>
</evidence>
<feature type="compositionally biased region" description="Basic and acidic residues" evidence="8">
    <location>
        <begin position="1003"/>
        <end position="1016"/>
    </location>
</feature>
<feature type="compositionally biased region" description="Basic and acidic residues" evidence="8">
    <location>
        <begin position="439"/>
        <end position="449"/>
    </location>
</feature>
<accession>A0AAP0H619</accession>
<keyword evidence="7" id="KW-0539">Nucleus</keyword>
<keyword evidence="9" id="KW-0472">Membrane</keyword>
<comment type="subcellular location">
    <subcellularLocation>
        <location evidence="1">Nucleus</location>
        <location evidence="1">Nucleolus</location>
    </subcellularLocation>
</comment>
<dbReference type="PANTHER" id="PTHR13468:SF22">
    <property type="entry name" value="DEK DOMAIN-CONTAINING CHROMATIN-ASSOCIATED PROTEIN 3"/>
    <property type="match status" value="1"/>
</dbReference>
<dbReference type="EMBL" id="JBCNJP010000008">
    <property type="protein sequence ID" value="KAK9074249.1"/>
    <property type="molecule type" value="Genomic_DNA"/>
</dbReference>
<feature type="compositionally biased region" description="Acidic residues" evidence="8">
    <location>
        <begin position="680"/>
        <end position="690"/>
    </location>
</feature>
<dbReference type="SUPFAM" id="SSF81324">
    <property type="entry name" value="Voltage-gated potassium channels"/>
    <property type="match status" value="2"/>
</dbReference>
<dbReference type="Pfam" id="PF07885">
    <property type="entry name" value="Ion_trans_2"/>
    <property type="match status" value="2"/>
</dbReference>
<evidence type="ECO:0000256" key="7">
    <source>
        <dbReference type="ARBA" id="ARBA00023242"/>
    </source>
</evidence>
<feature type="compositionally biased region" description="Basic and acidic residues" evidence="8">
    <location>
        <begin position="1059"/>
        <end position="1099"/>
    </location>
</feature>
<feature type="transmembrane region" description="Helical" evidence="9">
    <location>
        <begin position="65"/>
        <end position="86"/>
    </location>
</feature>
<keyword evidence="12" id="KW-1185">Reference proteome</keyword>
<keyword evidence="5" id="KW-0238">DNA-binding</keyword>
<dbReference type="Pfam" id="PF08766">
    <property type="entry name" value="DEK_C"/>
    <property type="match status" value="1"/>
</dbReference>
<feature type="compositionally biased region" description="Low complexity" evidence="8">
    <location>
        <begin position="910"/>
        <end position="921"/>
    </location>
</feature>
<dbReference type="GO" id="GO:2000779">
    <property type="term" value="P:regulation of double-strand break repair"/>
    <property type="evidence" value="ECO:0007669"/>
    <property type="project" value="TreeGrafter"/>
</dbReference>
<comment type="caution">
    <text evidence="11">The sequence shown here is derived from an EMBL/GenBank/DDBJ whole genome shotgun (WGS) entry which is preliminary data.</text>
</comment>
<feature type="compositionally biased region" description="Basic and acidic residues" evidence="8">
    <location>
        <begin position="468"/>
        <end position="617"/>
    </location>
</feature>
<keyword evidence="2" id="KW-0106">Calcium</keyword>
<dbReference type="AlphaFoldDB" id="A0AAP0H619"/>
<dbReference type="PROSITE" id="PS00018">
    <property type="entry name" value="EF_HAND_1"/>
    <property type="match status" value="1"/>
</dbReference>
<feature type="compositionally biased region" description="Polar residues" evidence="8">
    <location>
        <begin position="1026"/>
        <end position="1044"/>
    </location>
</feature>
<dbReference type="GO" id="GO:0005730">
    <property type="term" value="C:nucleolus"/>
    <property type="evidence" value="ECO:0007669"/>
    <property type="project" value="UniProtKB-SubCell"/>
</dbReference>
<feature type="transmembrane region" description="Helical" evidence="9">
    <location>
        <begin position="123"/>
        <end position="143"/>
    </location>
</feature>
<dbReference type="Gene3D" id="1.10.287.70">
    <property type="match status" value="2"/>
</dbReference>
<evidence type="ECO:0000256" key="9">
    <source>
        <dbReference type="SAM" id="Phobius"/>
    </source>
</evidence>
<evidence type="ECO:0000313" key="11">
    <source>
        <dbReference type="EMBL" id="KAK9074249.1"/>
    </source>
</evidence>
<keyword evidence="4" id="KW-0805">Transcription regulation</keyword>
<keyword evidence="9" id="KW-1133">Transmembrane helix</keyword>
<evidence type="ECO:0000313" key="12">
    <source>
        <dbReference type="Proteomes" id="UP001408789"/>
    </source>
</evidence>
<feature type="transmembrane region" description="Helical" evidence="9">
    <location>
        <begin position="186"/>
        <end position="206"/>
    </location>
</feature>
<dbReference type="SUPFAM" id="SSF109715">
    <property type="entry name" value="DEK C-terminal domain"/>
    <property type="match status" value="1"/>
</dbReference>
<feature type="transmembrane region" description="Helical" evidence="9">
    <location>
        <begin position="212"/>
        <end position="229"/>
    </location>
</feature>
<keyword evidence="6" id="KW-0804">Transcription</keyword>
<organism evidence="11 12">
    <name type="scientific">Deinandra increscens subsp. villosa</name>
    <dbReference type="NCBI Taxonomy" id="3103831"/>
    <lineage>
        <taxon>Eukaryota</taxon>
        <taxon>Viridiplantae</taxon>
        <taxon>Streptophyta</taxon>
        <taxon>Embryophyta</taxon>
        <taxon>Tracheophyta</taxon>
        <taxon>Spermatophyta</taxon>
        <taxon>Magnoliopsida</taxon>
        <taxon>eudicotyledons</taxon>
        <taxon>Gunneridae</taxon>
        <taxon>Pentapetalae</taxon>
        <taxon>asterids</taxon>
        <taxon>campanulids</taxon>
        <taxon>Asterales</taxon>
        <taxon>Asteraceae</taxon>
        <taxon>Asteroideae</taxon>
        <taxon>Heliantheae alliance</taxon>
        <taxon>Madieae</taxon>
        <taxon>Madiinae</taxon>
        <taxon>Deinandra</taxon>
    </lineage>
</organism>
<dbReference type="InterPro" id="IPR014876">
    <property type="entry name" value="DEK_C"/>
</dbReference>
<dbReference type="InterPro" id="IPR013099">
    <property type="entry name" value="K_chnl_dom"/>
</dbReference>